<dbReference type="STRING" id="36805.BOH66_13685"/>
<dbReference type="OrthoDB" id="2987348at2"/>
<gene>
    <name evidence="3" type="ORF">BOH66_13685</name>
</gene>
<dbReference type="PANTHER" id="PTHR43329">
    <property type="entry name" value="EPOXIDE HYDROLASE"/>
    <property type="match status" value="1"/>
</dbReference>
<dbReference type="PRINTS" id="PR00412">
    <property type="entry name" value="EPOXHYDRLASE"/>
</dbReference>
<dbReference type="AlphaFoldDB" id="A0A1P8UAN0"/>
<feature type="domain" description="AB hydrolase-1" evidence="2">
    <location>
        <begin position="45"/>
        <end position="145"/>
    </location>
</feature>
<dbReference type="Pfam" id="PF00561">
    <property type="entry name" value="Abhydrolase_1"/>
    <property type="match status" value="1"/>
</dbReference>
<evidence type="ECO:0000313" key="3">
    <source>
        <dbReference type="EMBL" id="APZ35182.1"/>
    </source>
</evidence>
<dbReference type="PRINTS" id="PR00111">
    <property type="entry name" value="ABHYDROLASE"/>
</dbReference>
<keyword evidence="1 3" id="KW-0378">Hydrolase</keyword>
<evidence type="ECO:0000313" key="4">
    <source>
        <dbReference type="Proteomes" id="UP000187185"/>
    </source>
</evidence>
<dbReference type="InterPro" id="IPR029058">
    <property type="entry name" value="AB_hydrolase_fold"/>
</dbReference>
<reference evidence="3 4" key="1">
    <citation type="submission" date="2016-12" db="EMBL/GenBank/DDBJ databases">
        <title>Complete genome sequence of Microbacterium aurum KACC 15219.</title>
        <authorList>
            <person name="Jung Y."/>
            <person name="Shin J.-H."/>
            <person name="Lee Y.-J."/>
            <person name="Yi H."/>
            <person name="Bahn Y.-S."/>
            <person name="Kim J.F."/>
            <person name="Lee D.-W."/>
        </authorList>
    </citation>
    <scope>NUCLEOTIDE SEQUENCE [LARGE SCALE GENOMIC DNA]</scope>
    <source>
        <strain evidence="3 4">KACC 15219</strain>
    </source>
</reference>
<proteinExistence type="predicted"/>
<organism evidence="3 4">
    <name type="scientific">Microbacterium aurum</name>
    <dbReference type="NCBI Taxonomy" id="36805"/>
    <lineage>
        <taxon>Bacteria</taxon>
        <taxon>Bacillati</taxon>
        <taxon>Actinomycetota</taxon>
        <taxon>Actinomycetes</taxon>
        <taxon>Micrococcales</taxon>
        <taxon>Microbacteriaceae</taxon>
        <taxon>Microbacterium</taxon>
    </lineage>
</organism>
<dbReference type="Gene3D" id="3.40.50.1820">
    <property type="entry name" value="alpha/beta hydrolase"/>
    <property type="match status" value="1"/>
</dbReference>
<dbReference type="InterPro" id="IPR000639">
    <property type="entry name" value="Epox_hydrolase-like"/>
</dbReference>
<dbReference type="GO" id="GO:0016787">
    <property type="term" value="F:hydrolase activity"/>
    <property type="evidence" value="ECO:0007669"/>
    <property type="project" value="UniProtKB-KW"/>
</dbReference>
<evidence type="ECO:0000256" key="1">
    <source>
        <dbReference type="ARBA" id="ARBA00022801"/>
    </source>
</evidence>
<dbReference type="InterPro" id="IPR000073">
    <property type="entry name" value="AB_hydrolase_1"/>
</dbReference>
<keyword evidence="4" id="KW-1185">Reference proteome</keyword>
<dbReference type="RefSeq" id="WP_076691560.1">
    <property type="nucleotide sequence ID" value="NZ_CP018762.1"/>
</dbReference>
<sequence>MDTPQHDTLFPAEWPALPDAPGFTHSIVETPGLRTHLAEIGEGDPVLLLHGCPEHWWQWETVAPLVAARGYRVLCPDLRGAGWTAAADEHMDRETRLQDILAILDELGIARAHLLSHDLGALTAMQLSYEHPERVRRAVQLSVPPAFMAFSLRTLPGFKHLPAFLFHRPGASLRGTFSSEYAARPLPDAVIDAHLAPLRRPEIDRAIRSASRRLIVPEGLRMTAGVYRRRRLTVPTRFVYGREDRFWNEAIMRRICRHPERYADRVDFAYVDGASHFMTDDAPGAVADVALEWIEQDAGAPTGGPEAIRWG</sequence>
<name>A0A1P8UAN0_9MICO</name>
<evidence type="ECO:0000259" key="2">
    <source>
        <dbReference type="Pfam" id="PF00561"/>
    </source>
</evidence>
<protein>
    <submittedName>
        <fullName evidence="3">Alpha/beta hydrolase</fullName>
    </submittedName>
</protein>
<accession>A0A1P8UAN0</accession>
<dbReference type="EMBL" id="CP018762">
    <property type="protein sequence ID" value="APZ35182.1"/>
    <property type="molecule type" value="Genomic_DNA"/>
</dbReference>
<dbReference type="SUPFAM" id="SSF53474">
    <property type="entry name" value="alpha/beta-Hydrolases"/>
    <property type="match status" value="1"/>
</dbReference>
<dbReference type="KEGG" id="maur:BOH66_13685"/>
<dbReference type="Proteomes" id="UP000187185">
    <property type="component" value="Chromosome"/>
</dbReference>